<evidence type="ECO:0000259" key="6">
    <source>
        <dbReference type="Pfam" id="PF03725"/>
    </source>
</evidence>
<dbReference type="GO" id="GO:0034475">
    <property type="term" value="P:U4 snRNA 3'-end processing"/>
    <property type="evidence" value="ECO:0007669"/>
    <property type="project" value="EnsemblFungi"/>
</dbReference>
<accession>A0A2P7YLK4</accession>
<protein>
    <submittedName>
        <fullName evidence="7">Uncharacterized protein</fullName>
    </submittedName>
</protein>
<dbReference type="Proteomes" id="UP000241107">
    <property type="component" value="Unassembled WGS sequence"/>
</dbReference>
<dbReference type="GO" id="GO:0000177">
    <property type="term" value="C:cytoplasmic exosome (RNase complex)"/>
    <property type="evidence" value="ECO:0007669"/>
    <property type="project" value="EnsemblFungi"/>
</dbReference>
<comment type="similarity">
    <text evidence="3">Belongs to the RNase PH family.</text>
</comment>
<evidence type="ECO:0000313" key="8">
    <source>
        <dbReference type="Proteomes" id="UP000241107"/>
    </source>
</evidence>
<feature type="domain" description="Exoribonuclease phosphorolytic" evidence="5">
    <location>
        <begin position="7"/>
        <end position="79"/>
    </location>
</feature>
<evidence type="ECO:0000256" key="3">
    <source>
        <dbReference type="ARBA" id="ARBA00006678"/>
    </source>
</evidence>
<dbReference type="GO" id="GO:0071035">
    <property type="term" value="P:nuclear polyadenylation-dependent rRNA catabolic process"/>
    <property type="evidence" value="ECO:0007669"/>
    <property type="project" value="EnsemblFungi"/>
</dbReference>
<dbReference type="OrthoDB" id="10264038at2759"/>
<dbReference type="PANTHER" id="PTHR11097:SF14">
    <property type="entry name" value="EXOSOME COMPLEX COMPONENT RRP45"/>
    <property type="match status" value="1"/>
</dbReference>
<evidence type="ECO:0000259" key="5">
    <source>
        <dbReference type="Pfam" id="PF01138"/>
    </source>
</evidence>
<proteinExistence type="inferred from homology"/>
<dbReference type="VEuPathDB" id="FungiDB:C7M61_003714"/>
<dbReference type="InterPro" id="IPR050590">
    <property type="entry name" value="Exosome_comp_Rrp42_subfam"/>
</dbReference>
<dbReference type="Gene3D" id="3.30.230.70">
    <property type="entry name" value="GHMP Kinase, N-terminal domain"/>
    <property type="match status" value="1"/>
</dbReference>
<sequence>MPCLSFENGKASDEEVLVSRLIEKAVRRSNALDLESLCIVAGEKVWNIRADINFIADDGGLIDASCLGVMTALQHFRKPDISIRGTEVVIHSTETHQPTPLSILHIPLCTTYSFFNPLGDAENIKGDSTSEIAILDADKAEELLRDGSLVFTMNTNRELIQISKNGGLPIDGKVLLELARDGLSSIEELTKLMKDALNENFETRYRSEGLQLLEVGAKR</sequence>
<dbReference type="SUPFAM" id="SSF54211">
    <property type="entry name" value="Ribosomal protein S5 domain 2-like"/>
    <property type="match status" value="1"/>
</dbReference>
<reference evidence="7 8" key="1">
    <citation type="submission" date="2018-03" db="EMBL/GenBank/DDBJ databases">
        <title>Candida pseudohaemulonii genome assembly and annotation.</title>
        <authorList>
            <person name="Munoz J.F."/>
            <person name="Gade L.G."/>
            <person name="Chow N.A."/>
            <person name="Litvintseva A.P."/>
            <person name="Loparev V.N."/>
            <person name="Cuomo C.A."/>
        </authorList>
    </citation>
    <scope>NUCLEOTIDE SEQUENCE [LARGE SCALE GENOMIC DNA]</scope>
    <source>
        <strain evidence="7 8">B12108</strain>
    </source>
</reference>
<dbReference type="EMBL" id="PYFQ01000010">
    <property type="protein sequence ID" value="PSK36850.1"/>
    <property type="molecule type" value="Genomic_DNA"/>
</dbReference>
<dbReference type="InterPro" id="IPR020568">
    <property type="entry name" value="Ribosomal_Su5_D2-typ_SF"/>
</dbReference>
<dbReference type="InterPro" id="IPR001247">
    <property type="entry name" value="ExoRNase_PH_dom1"/>
</dbReference>
<evidence type="ECO:0000256" key="1">
    <source>
        <dbReference type="ARBA" id="ARBA00004123"/>
    </source>
</evidence>
<dbReference type="GeneID" id="36567102"/>
<dbReference type="InterPro" id="IPR036345">
    <property type="entry name" value="ExoRNase_PH_dom2_sf"/>
</dbReference>
<dbReference type="GO" id="GO:0005730">
    <property type="term" value="C:nucleolus"/>
    <property type="evidence" value="ECO:0007669"/>
    <property type="project" value="EnsemblFungi"/>
</dbReference>
<dbReference type="GO" id="GO:0034473">
    <property type="term" value="P:U1 snRNA 3'-end processing"/>
    <property type="evidence" value="ECO:0007669"/>
    <property type="project" value="EnsemblFungi"/>
</dbReference>
<dbReference type="InterPro" id="IPR027408">
    <property type="entry name" value="PNPase/RNase_PH_dom_sf"/>
</dbReference>
<evidence type="ECO:0000256" key="2">
    <source>
        <dbReference type="ARBA" id="ARBA00004496"/>
    </source>
</evidence>
<dbReference type="GO" id="GO:0071038">
    <property type="term" value="P:TRAMP-dependent tRNA surveillance pathway"/>
    <property type="evidence" value="ECO:0007669"/>
    <property type="project" value="EnsemblFungi"/>
</dbReference>
<comment type="caution">
    <text evidence="7">The sequence shown here is derived from an EMBL/GenBank/DDBJ whole genome shotgun (WGS) entry which is preliminary data.</text>
</comment>
<feature type="domain" description="Exoribonuclease phosphorolytic" evidence="6">
    <location>
        <begin position="105"/>
        <end position="177"/>
    </location>
</feature>
<gene>
    <name evidence="7" type="ORF">C7M61_003714</name>
</gene>
<dbReference type="GO" id="GO:0034476">
    <property type="term" value="P:U5 snRNA 3'-end processing"/>
    <property type="evidence" value="ECO:0007669"/>
    <property type="project" value="EnsemblFungi"/>
</dbReference>
<evidence type="ECO:0000313" key="7">
    <source>
        <dbReference type="EMBL" id="PSK36850.1"/>
    </source>
</evidence>
<dbReference type="RefSeq" id="XP_024712723.1">
    <property type="nucleotide sequence ID" value="XM_024859049.1"/>
</dbReference>
<dbReference type="GO" id="GO:0000467">
    <property type="term" value="P:exonucleolytic trimming to generate mature 3'-end of 5.8S rRNA from tricistronic rRNA transcript (SSU-rRNA, 5.8S rRNA, LSU-rRNA)"/>
    <property type="evidence" value="ECO:0007669"/>
    <property type="project" value="EnsemblFungi"/>
</dbReference>
<dbReference type="Pfam" id="PF03725">
    <property type="entry name" value="RNase_PH_C"/>
    <property type="match status" value="1"/>
</dbReference>
<dbReference type="GO" id="GO:0016075">
    <property type="term" value="P:rRNA catabolic process"/>
    <property type="evidence" value="ECO:0007669"/>
    <property type="project" value="TreeGrafter"/>
</dbReference>
<dbReference type="GO" id="GO:0071028">
    <property type="term" value="P:nuclear mRNA surveillance"/>
    <property type="evidence" value="ECO:0007669"/>
    <property type="project" value="TreeGrafter"/>
</dbReference>
<dbReference type="InterPro" id="IPR015847">
    <property type="entry name" value="ExoRNase_PH_dom2"/>
</dbReference>
<dbReference type="SUPFAM" id="SSF55666">
    <property type="entry name" value="Ribonuclease PH domain 2-like"/>
    <property type="match status" value="1"/>
</dbReference>
<dbReference type="Pfam" id="PF01138">
    <property type="entry name" value="RNase_PH"/>
    <property type="match status" value="1"/>
</dbReference>
<comment type="subcellular location">
    <subcellularLocation>
        <location evidence="2">Cytoplasm</location>
    </subcellularLocation>
    <subcellularLocation>
        <location evidence="1">Nucleus</location>
    </subcellularLocation>
</comment>
<evidence type="ECO:0000256" key="4">
    <source>
        <dbReference type="ARBA" id="ARBA00022490"/>
    </source>
</evidence>
<name>A0A2P7YLK4_9ASCO</name>
<organism evidence="7 8">
    <name type="scientific">Candidozyma pseudohaemuli</name>
    <dbReference type="NCBI Taxonomy" id="418784"/>
    <lineage>
        <taxon>Eukaryota</taxon>
        <taxon>Fungi</taxon>
        <taxon>Dikarya</taxon>
        <taxon>Ascomycota</taxon>
        <taxon>Saccharomycotina</taxon>
        <taxon>Pichiomycetes</taxon>
        <taxon>Metschnikowiaceae</taxon>
        <taxon>Candidozyma</taxon>
    </lineage>
</organism>
<dbReference type="GO" id="GO:0000176">
    <property type="term" value="C:nuclear exosome (RNase complex)"/>
    <property type="evidence" value="ECO:0007669"/>
    <property type="project" value="EnsemblFungi"/>
</dbReference>
<dbReference type="PANTHER" id="PTHR11097">
    <property type="entry name" value="EXOSOME COMPLEX EXONUCLEASE RIBOSOMAL RNA PROCESSING PROTEIN"/>
    <property type="match status" value="1"/>
</dbReference>
<dbReference type="STRING" id="418784.A0A2P7YLK4"/>
<dbReference type="GO" id="GO:0035925">
    <property type="term" value="F:mRNA 3'-UTR AU-rich region binding"/>
    <property type="evidence" value="ECO:0007669"/>
    <property type="project" value="TreeGrafter"/>
</dbReference>
<dbReference type="AlphaFoldDB" id="A0A2P7YLK4"/>
<keyword evidence="8" id="KW-1185">Reference proteome</keyword>
<keyword evidence="4" id="KW-0963">Cytoplasm</keyword>